<protein>
    <submittedName>
        <fullName evidence="3">(pine wood nematode) hypothetical protein</fullName>
    </submittedName>
</protein>
<evidence type="ECO:0000313" key="3">
    <source>
        <dbReference type="EMBL" id="CAD5210036.1"/>
    </source>
</evidence>
<feature type="region of interest" description="Disordered" evidence="1">
    <location>
        <begin position="104"/>
        <end position="123"/>
    </location>
</feature>
<evidence type="ECO:0000256" key="2">
    <source>
        <dbReference type="SAM" id="Phobius"/>
    </source>
</evidence>
<feature type="transmembrane region" description="Helical" evidence="2">
    <location>
        <begin position="10"/>
        <end position="28"/>
    </location>
</feature>
<gene>
    <name evidence="3" type="ORF">BXYJ_LOCUS1734</name>
</gene>
<feature type="transmembrane region" description="Helical" evidence="2">
    <location>
        <begin position="238"/>
        <end position="262"/>
    </location>
</feature>
<accession>A0A811K295</accession>
<sequence length="300" mass="34660">MAIQAKKSKLIITLVIMVESILLITWLIKEYYEFDYTCFLSQIQTRDSFGVSTIIVDDVPRFSPRMNRREIFKYPNMEIDVKMETLLGIDNVIEIKTKTTRNKYTLNQRKRRKKRPGSRGLPATTASIKPLTILGYEREETNIESTTEPAAIVTLNNCSDCNTNYTMSTSDMSPISLPKDKKDSFPIQLEYFAQNMICFGRTLLDSWSLLQILSTSLMLFGIWRNILYLLTPFLVLKVLFLVVSFIYGVTLTIFSLILFVLIKEMKWGTLVNWCCDMIFSMPQRKPILSDSGTFHVIEDI</sequence>
<feature type="compositionally biased region" description="Basic residues" evidence="1">
    <location>
        <begin position="108"/>
        <end position="117"/>
    </location>
</feature>
<organism evidence="3 4">
    <name type="scientific">Bursaphelenchus xylophilus</name>
    <name type="common">Pinewood nematode worm</name>
    <name type="synonym">Aphelenchoides xylophilus</name>
    <dbReference type="NCBI Taxonomy" id="6326"/>
    <lineage>
        <taxon>Eukaryota</taxon>
        <taxon>Metazoa</taxon>
        <taxon>Ecdysozoa</taxon>
        <taxon>Nematoda</taxon>
        <taxon>Chromadorea</taxon>
        <taxon>Rhabditida</taxon>
        <taxon>Tylenchina</taxon>
        <taxon>Tylenchomorpha</taxon>
        <taxon>Aphelenchoidea</taxon>
        <taxon>Aphelenchoididae</taxon>
        <taxon>Bursaphelenchus</taxon>
    </lineage>
</organism>
<keyword evidence="2" id="KW-0812">Transmembrane</keyword>
<keyword evidence="4" id="KW-1185">Reference proteome</keyword>
<evidence type="ECO:0000313" key="4">
    <source>
        <dbReference type="Proteomes" id="UP000659654"/>
    </source>
</evidence>
<dbReference type="EMBL" id="CAJFCV020000001">
    <property type="protein sequence ID" value="CAG9085601.1"/>
    <property type="molecule type" value="Genomic_DNA"/>
</dbReference>
<dbReference type="Proteomes" id="UP000582659">
    <property type="component" value="Unassembled WGS sequence"/>
</dbReference>
<dbReference type="AlphaFoldDB" id="A0A811K295"/>
<reference evidence="3" key="1">
    <citation type="submission" date="2020-09" db="EMBL/GenBank/DDBJ databases">
        <authorList>
            <person name="Kikuchi T."/>
        </authorList>
    </citation>
    <scope>NUCLEOTIDE SEQUENCE</scope>
    <source>
        <strain evidence="3">Ka4C1</strain>
    </source>
</reference>
<name>A0A811K295_BURXY</name>
<dbReference type="Proteomes" id="UP000659654">
    <property type="component" value="Unassembled WGS sequence"/>
</dbReference>
<evidence type="ECO:0000256" key="1">
    <source>
        <dbReference type="SAM" id="MobiDB-lite"/>
    </source>
</evidence>
<dbReference type="OrthoDB" id="5822207at2759"/>
<keyword evidence="2" id="KW-1133">Transmembrane helix</keyword>
<comment type="caution">
    <text evidence="3">The sequence shown here is derived from an EMBL/GenBank/DDBJ whole genome shotgun (WGS) entry which is preliminary data.</text>
</comment>
<keyword evidence="2" id="KW-0472">Membrane</keyword>
<feature type="transmembrane region" description="Helical" evidence="2">
    <location>
        <begin position="207"/>
        <end position="226"/>
    </location>
</feature>
<proteinExistence type="predicted"/>
<dbReference type="EMBL" id="CAJFDI010000001">
    <property type="protein sequence ID" value="CAD5210036.1"/>
    <property type="molecule type" value="Genomic_DNA"/>
</dbReference>